<evidence type="ECO:0000256" key="1">
    <source>
        <dbReference type="ARBA" id="ARBA00022553"/>
    </source>
</evidence>
<keyword evidence="3 5" id="KW-0808">Transferase</keyword>
<dbReference type="Gene3D" id="3.40.50.150">
    <property type="entry name" value="Vaccinia Virus protein VP39"/>
    <property type="match status" value="1"/>
</dbReference>
<keyword evidence="1" id="KW-0597">Phosphoprotein</keyword>
<dbReference type="GO" id="GO:0008757">
    <property type="term" value="F:S-adenosylmethionine-dependent methyltransferase activity"/>
    <property type="evidence" value="ECO:0007669"/>
    <property type="project" value="InterPro"/>
</dbReference>
<dbReference type="GO" id="GO:0032259">
    <property type="term" value="P:methylation"/>
    <property type="evidence" value="ECO:0007669"/>
    <property type="project" value="UniProtKB-KW"/>
</dbReference>
<dbReference type="Pfam" id="PF05724">
    <property type="entry name" value="TPMT"/>
    <property type="match status" value="1"/>
</dbReference>
<dbReference type="RefSeq" id="WP_036122752.1">
    <property type="nucleotide sequence ID" value="NZ_BMET01000004.1"/>
</dbReference>
<dbReference type="PROSITE" id="PS51585">
    <property type="entry name" value="SAM_MT_TPMT"/>
    <property type="match status" value="1"/>
</dbReference>
<dbReference type="InterPro" id="IPR029063">
    <property type="entry name" value="SAM-dependent_MTases_sf"/>
</dbReference>
<evidence type="ECO:0000313" key="6">
    <source>
        <dbReference type="Proteomes" id="UP000028521"/>
    </source>
</evidence>
<dbReference type="STRING" id="1197477.IA57_10375"/>
<keyword evidence="4" id="KW-0949">S-adenosyl-L-methionine</keyword>
<evidence type="ECO:0000256" key="3">
    <source>
        <dbReference type="ARBA" id="ARBA00022679"/>
    </source>
</evidence>
<accession>A0A084TJF9</accession>
<keyword evidence="6" id="KW-1185">Reference proteome</keyword>
<evidence type="ECO:0000256" key="4">
    <source>
        <dbReference type="ARBA" id="ARBA00022691"/>
    </source>
</evidence>
<dbReference type="EMBL" id="JPFK01000007">
    <property type="protein sequence ID" value="KFB00845.1"/>
    <property type="molecule type" value="Genomic_DNA"/>
</dbReference>
<dbReference type="PANTHER" id="PTHR32183:SF11">
    <property type="entry name" value="THIOL METHYLTRANSFERASE 2-RELATED"/>
    <property type="match status" value="1"/>
</dbReference>
<dbReference type="Proteomes" id="UP000028521">
    <property type="component" value="Unassembled WGS sequence"/>
</dbReference>
<protein>
    <submittedName>
        <fullName evidence="5">SAM-dependent methlyltransferase</fullName>
    </submittedName>
</protein>
<evidence type="ECO:0000313" key="5">
    <source>
        <dbReference type="EMBL" id="KFB00845.1"/>
    </source>
</evidence>
<dbReference type="PANTHER" id="PTHR32183">
    <property type="match status" value="1"/>
</dbReference>
<dbReference type="AlphaFoldDB" id="A0A084TJF9"/>
<dbReference type="eggNOG" id="COG0500">
    <property type="taxonomic scope" value="Bacteria"/>
</dbReference>
<evidence type="ECO:0000256" key="2">
    <source>
        <dbReference type="ARBA" id="ARBA00022603"/>
    </source>
</evidence>
<dbReference type="SUPFAM" id="SSF53335">
    <property type="entry name" value="S-adenosyl-L-methionine-dependent methyltransferases"/>
    <property type="match status" value="1"/>
</dbReference>
<sequence length="198" mass="22765">MKHHLNATYWDNRYKDEKTGWDLGRISPPLKHYIDQLEDKTVKILIPGAGNSYEAEYLHRQGFLNVYVLDISKTALANFKKRVPDFPEHHCLHTDFFNVKEAFDLIIEQTFFCALTPSLRPAYAKKMAQLLHPSGKLVGVLFGVPLNSDTPPFGGEKAAYLEFFSSLFSIRVLEKCYNSVPERLDKELFMILCPLQPQ</sequence>
<dbReference type="OrthoDB" id="9778208at2"/>
<keyword evidence="2" id="KW-0489">Methyltransferase</keyword>
<comment type="caution">
    <text evidence="5">The sequence shown here is derived from an EMBL/GenBank/DDBJ whole genome shotgun (WGS) entry which is preliminary data.</text>
</comment>
<gene>
    <name evidence="5" type="ORF">IA57_10375</name>
</gene>
<reference evidence="6" key="2">
    <citation type="submission" date="2014-07" db="EMBL/GenBank/DDBJ databases">
        <title>Genome sequence of Mangrovimonas yunxiaonensis.</title>
        <authorList>
            <person name="Li Y."/>
            <person name="Zheng T."/>
        </authorList>
    </citation>
    <scope>NUCLEOTIDE SEQUENCE [LARGE SCALE GENOMIC DNA]</scope>
    <source>
        <strain evidence="6">LY01</strain>
    </source>
</reference>
<name>A0A084TJF9_9FLAO</name>
<dbReference type="InterPro" id="IPR008854">
    <property type="entry name" value="TPMT"/>
</dbReference>
<dbReference type="CDD" id="cd02440">
    <property type="entry name" value="AdoMet_MTases"/>
    <property type="match status" value="1"/>
</dbReference>
<proteinExistence type="predicted"/>
<organism evidence="5 6">
    <name type="scientific">Mangrovimonas yunxiaonensis</name>
    <dbReference type="NCBI Taxonomy" id="1197477"/>
    <lineage>
        <taxon>Bacteria</taxon>
        <taxon>Pseudomonadati</taxon>
        <taxon>Bacteroidota</taxon>
        <taxon>Flavobacteriia</taxon>
        <taxon>Flavobacteriales</taxon>
        <taxon>Flavobacteriaceae</taxon>
        <taxon>Mangrovimonas</taxon>
    </lineage>
</organism>
<reference evidence="5 6" key="1">
    <citation type="journal article" date="2014" name="Genome Announc.">
        <title>Draft Genome Sequence of the Algicidal Bacterium Mangrovimonas yunxiaonensis Strain LY01.</title>
        <authorList>
            <person name="Li Y."/>
            <person name="Zhu H."/>
            <person name="Li C."/>
            <person name="Zhang H."/>
            <person name="Chen Z."/>
            <person name="Zheng W."/>
            <person name="Xu H."/>
            <person name="Zheng T."/>
        </authorList>
    </citation>
    <scope>NUCLEOTIDE SEQUENCE [LARGE SCALE GENOMIC DNA]</scope>
    <source>
        <strain evidence="5 6">LY01</strain>
    </source>
</reference>